<feature type="transmembrane region" description="Helical" evidence="1">
    <location>
        <begin position="43"/>
        <end position="61"/>
    </location>
</feature>
<protein>
    <submittedName>
        <fullName evidence="3">DUF4126 family protein</fullName>
    </submittedName>
</protein>
<keyword evidence="1" id="KW-0812">Transmembrane</keyword>
<dbReference type="RefSeq" id="WP_136559469.1">
    <property type="nucleotide sequence ID" value="NZ_STGT01000004.1"/>
</dbReference>
<gene>
    <name evidence="3" type="ORF">E9677_18310</name>
</gene>
<proteinExistence type="predicted"/>
<evidence type="ECO:0000259" key="2">
    <source>
        <dbReference type="Pfam" id="PF13548"/>
    </source>
</evidence>
<keyword evidence="1" id="KW-0472">Membrane</keyword>
<evidence type="ECO:0000256" key="1">
    <source>
        <dbReference type="SAM" id="Phobius"/>
    </source>
</evidence>
<keyword evidence="1" id="KW-1133">Transmembrane helix</keyword>
<organism evidence="3 4">
    <name type="scientific">Rhizobium rhizophilum</name>
    <dbReference type="NCBI Taxonomy" id="1850373"/>
    <lineage>
        <taxon>Bacteria</taxon>
        <taxon>Pseudomonadati</taxon>
        <taxon>Pseudomonadota</taxon>
        <taxon>Alphaproteobacteria</taxon>
        <taxon>Hyphomicrobiales</taxon>
        <taxon>Rhizobiaceae</taxon>
        <taxon>Rhizobium/Agrobacterium group</taxon>
        <taxon>Rhizobium</taxon>
    </lineage>
</organism>
<dbReference type="Proteomes" id="UP000309667">
    <property type="component" value="Unassembled WGS sequence"/>
</dbReference>
<dbReference type="Pfam" id="PF13548">
    <property type="entry name" value="DUF4126"/>
    <property type="match status" value="1"/>
</dbReference>
<feature type="transmembrane region" description="Helical" evidence="1">
    <location>
        <begin position="98"/>
        <end position="123"/>
    </location>
</feature>
<dbReference type="InterPro" id="IPR025196">
    <property type="entry name" value="DUF4126"/>
</dbReference>
<sequence>MLALLTLMIGIVAGLRAMTAPAAIAWAAYLGWLDYSQSSFSFIGSAGSVLALSILAFAEFIADQLPSTPSRRVPVQFGTRLFTGAFSGAAIMAVQGHWLVGLALGTLGAVLGTLGGASVRNYLAGRLGSDRPAALIEDAIAIVTAVLTVAAVS</sequence>
<feature type="domain" description="DUF4126" evidence="2">
    <location>
        <begin position="4"/>
        <end position="150"/>
    </location>
</feature>
<accession>A0ABY2QSN6</accession>
<reference evidence="3 4" key="1">
    <citation type="submission" date="2019-04" db="EMBL/GenBank/DDBJ databases">
        <title>Genome sequence of strain 7209-2.</title>
        <authorList>
            <person name="Gao J."/>
            <person name="Sun J."/>
        </authorList>
    </citation>
    <scope>NUCLEOTIDE SEQUENCE [LARGE SCALE GENOMIC DNA]</scope>
    <source>
        <strain evidence="3 4">7209-2</strain>
    </source>
</reference>
<comment type="caution">
    <text evidence="3">The sequence shown here is derived from an EMBL/GenBank/DDBJ whole genome shotgun (WGS) entry which is preliminary data.</text>
</comment>
<keyword evidence="4" id="KW-1185">Reference proteome</keyword>
<evidence type="ECO:0000313" key="3">
    <source>
        <dbReference type="EMBL" id="THV12680.1"/>
    </source>
</evidence>
<name>A0ABY2QSN6_9HYPH</name>
<feature type="transmembrane region" description="Helical" evidence="1">
    <location>
        <begin position="135"/>
        <end position="152"/>
    </location>
</feature>
<evidence type="ECO:0000313" key="4">
    <source>
        <dbReference type="Proteomes" id="UP000309667"/>
    </source>
</evidence>
<dbReference type="EMBL" id="STGT01000004">
    <property type="protein sequence ID" value="THV12680.1"/>
    <property type="molecule type" value="Genomic_DNA"/>
</dbReference>